<comment type="caution">
    <text evidence="2">The sequence shown here is derived from an EMBL/GenBank/DDBJ whole genome shotgun (WGS) entry which is preliminary data.</text>
</comment>
<dbReference type="SUPFAM" id="SSF50923">
    <property type="entry name" value="Hemopexin-like domain"/>
    <property type="match status" value="1"/>
</dbReference>
<evidence type="ECO:0000313" key="3">
    <source>
        <dbReference type="Proteomes" id="UP000191408"/>
    </source>
</evidence>
<gene>
    <name evidence="2" type="ORF">PENPOL_c010G10518</name>
</gene>
<dbReference type="OrthoDB" id="6845681at2759"/>
<dbReference type="Gene3D" id="2.110.10.10">
    <property type="entry name" value="Hemopexin-like domain"/>
    <property type="match status" value="1"/>
</dbReference>
<dbReference type="AlphaFoldDB" id="A0A1V6NEU3"/>
<evidence type="ECO:0008006" key="4">
    <source>
        <dbReference type="Google" id="ProtNLM"/>
    </source>
</evidence>
<dbReference type="STRING" id="60169.A0A1V6NEU3"/>
<dbReference type="InterPro" id="IPR018487">
    <property type="entry name" value="Hemopexin-like_repeat"/>
</dbReference>
<evidence type="ECO:0000256" key="1">
    <source>
        <dbReference type="PROSITE-ProRule" id="PRU01011"/>
    </source>
</evidence>
<name>A0A1V6NEU3_PENPO</name>
<accession>A0A1V6NEU3</accession>
<dbReference type="Proteomes" id="UP000191408">
    <property type="component" value="Unassembled WGS sequence"/>
</dbReference>
<dbReference type="EMBL" id="MDYM01000010">
    <property type="protein sequence ID" value="OQD63201.1"/>
    <property type="molecule type" value="Genomic_DNA"/>
</dbReference>
<dbReference type="InterPro" id="IPR036375">
    <property type="entry name" value="Hemopexin-like_dom_sf"/>
</dbReference>
<reference evidence="3" key="1">
    <citation type="journal article" date="2017" name="Nat. Microbiol.">
        <title>Global analysis of biosynthetic gene clusters reveals vast potential of secondary metabolite production in Penicillium species.</title>
        <authorList>
            <person name="Nielsen J.C."/>
            <person name="Grijseels S."/>
            <person name="Prigent S."/>
            <person name="Ji B."/>
            <person name="Dainat J."/>
            <person name="Nielsen K.F."/>
            <person name="Frisvad J.C."/>
            <person name="Workman M."/>
            <person name="Nielsen J."/>
        </authorList>
    </citation>
    <scope>NUCLEOTIDE SEQUENCE [LARGE SCALE GENOMIC DNA]</scope>
    <source>
        <strain evidence="3">IBT 4502</strain>
    </source>
</reference>
<feature type="repeat" description="Hemopexin" evidence="1">
    <location>
        <begin position="64"/>
        <end position="116"/>
    </location>
</feature>
<proteinExistence type="predicted"/>
<sequence length="196" mass="21941">MFDVPRNTTLFTAVIRKPGQDRQFYVFSGIKYATIEVASNFDDKLIAGPSFVREEWSTLKEANWGSADAVVQVPGRNSFYVFVGGHYFRAIINSDTLKDSMLYDGVKTIESEWKPLVDVGFDTVDAVIPDPSNDDILFFFRDTKSLKYSYKERLSRALNQSLPTGLLLVKPASTPSMPSSRPPMATAITFSREGLC</sequence>
<dbReference type="PROSITE" id="PS51642">
    <property type="entry name" value="HEMOPEXIN_2"/>
    <property type="match status" value="1"/>
</dbReference>
<keyword evidence="3" id="KW-1185">Reference proteome</keyword>
<organism evidence="2 3">
    <name type="scientific">Penicillium polonicum</name>
    <dbReference type="NCBI Taxonomy" id="60169"/>
    <lineage>
        <taxon>Eukaryota</taxon>
        <taxon>Fungi</taxon>
        <taxon>Dikarya</taxon>
        <taxon>Ascomycota</taxon>
        <taxon>Pezizomycotina</taxon>
        <taxon>Eurotiomycetes</taxon>
        <taxon>Eurotiomycetidae</taxon>
        <taxon>Eurotiales</taxon>
        <taxon>Aspergillaceae</taxon>
        <taxon>Penicillium</taxon>
    </lineage>
</organism>
<protein>
    <recommendedName>
        <fullName evidence="4">Hemopexin</fullName>
    </recommendedName>
</protein>
<evidence type="ECO:0000313" key="2">
    <source>
        <dbReference type="EMBL" id="OQD63201.1"/>
    </source>
</evidence>